<reference evidence="1" key="2">
    <citation type="journal article" date="2022" name="New Phytol.">
        <title>Evolutionary transition to the ectomycorrhizal habit in the genomes of a hyperdiverse lineage of mushroom-forming fungi.</title>
        <authorList>
            <person name="Looney B."/>
            <person name="Miyauchi S."/>
            <person name="Morin E."/>
            <person name="Drula E."/>
            <person name="Courty P.E."/>
            <person name="Kohler A."/>
            <person name="Kuo A."/>
            <person name="LaButti K."/>
            <person name="Pangilinan J."/>
            <person name="Lipzen A."/>
            <person name="Riley R."/>
            <person name="Andreopoulos W."/>
            <person name="He G."/>
            <person name="Johnson J."/>
            <person name="Nolan M."/>
            <person name="Tritt A."/>
            <person name="Barry K.W."/>
            <person name="Grigoriev I.V."/>
            <person name="Nagy L.G."/>
            <person name="Hibbett D."/>
            <person name="Henrissat B."/>
            <person name="Matheny P.B."/>
            <person name="Labbe J."/>
            <person name="Martin F.M."/>
        </authorList>
    </citation>
    <scope>NUCLEOTIDE SEQUENCE</scope>
    <source>
        <strain evidence="1">EC-137</strain>
    </source>
</reference>
<dbReference type="Proteomes" id="UP000814128">
    <property type="component" value="Unassembled WGS sequence"/>
</dbReference>
<evidence type="ECO:0000313" key="2">
    <source>
        <dbReference type="Proteomes" id="UP000814128"/>
    </source>
</evidence>
<reference evidence="1" key="1">
    <citation type="submission" date="2021-02" db="EMBL/GenBank/DDBJ databases">
        <authorList>
            <consortium name="DOE Joint Genome Institute"/>
            <person name="Ahrendt S."/>
            <person name="Looney B.P."/>
            <person name="Miyauchi S."/>
            <person name="Morin E."/>
            <person name="Drula E."/>
            <person name="Courty P.E."/>
            <person name="Chicoki N."/>
            <person name="Fauchery L."/>
            <person name="Kohler A."/>
            <person name="Kuo A."/>
            <person name="Labutti K."/>
            <person name="Pangilinan J."/>
            <person name="Lipzen A."/>
            <person name="Riley R."/>
            <person name="Andreopoulos W."/>
            <person name="He G."/>
            <person name="Johnson J."/>
            <person name="Barry K.W."/>
            <person name="Grigoriev I.V."/>
            <person name="Nagy L."/>
            <person name="Hibbett D."/>
            <person name="Henrissat B."/>
            <person name="Matheny P.B."/>
            <person name="Labbe J."/>
            <person name="Martin F."/>
        </authorList>
    </citation>
    <scope>NUCLEOTIDE SEQUENCE</scope>
    <source>
        <strain evidence="1">EC-137</strain>
    </source>
</reference>
<gene>
    <name evidence="1" type="ORF">K488DRAFT_85048</name>
</gene>
<protein>
    <submittedName>
        <fullName evidence="1">Uncharacterized protein</fullName>
    </submittedName>
</protein>
<proteinExistence type="predicted"/>
<organism evidence="1 2">
    <name type="scientific">Vararia minispora EC-137</name>
    <dbReference type="NCBI Taxonomy" id="1314806"/>
    <lineage>
        <taxon>Eukaryota</taxon>
        <taxon>Fungi</taxon>
        <taxon>Dikarya</taxon>
        <taxon>Basidiomycota</taxon>
        <taxon>Agaricomycotina</taxon>
        <taxon>Agaricomycetes</taxon>
        <taxon>Russulales</taxon>
        <taxon>Lachnocladiaceae</taxon>
        <taxon>Vararia</taxon>
    </lineage>
</organism>
<comment type="caution">
    <text evidence="1">The sequence shown here is derived from an EMBL/GenBank/DDBJ whole genome shotgun (WGS) entry which is preliminary data.</text>
</comment>
<accession>A0ACB8QNM8</accession>
<keyword evidence="2" id="KW-1185">Reference proteome</keyword>
<name>A0ACB8QNM8_9AGAM</name>
<evidence type="ECO:0000313" key="1">
    <source>
        <dbReference type="EMBL" id="KAI0033280.1"/>
    </source>
</evidence>
<sequence length="216" mass="23865">MSIPALSQAASGAARDQSRRLSSASLNPSWHASDAVKDVLRTLLKEDLRAGDFLSSGFDQRQALASAREFLRNARGDAAASEDVEDIKEFRRKVNEGVASVKISSRHIGSTEEDSRLSNELGRLVDVTRDEDAESTFYSSMKNMALSSALLSHFTHMQQPLRVLARRDQTYREHTKAVDALVRSLSSGSTDANSLAEQMYHVSCQFSGFILPIWLT</sequence>
<dbReference type="EMBL" id="MU273523">
    <property type="protein sequence ID" value="KAI0033280.1"/>
    <property type="molecule type" value="Genomic_DNA"/>
</dbReference>